<organism evidence="1 2">
    <name type="scientific">Corynebacterium durum F0235</name>
    <dbReference type="NCBI Taxonomy" id="1035195"/>
    <lineage>
        <taxon>Bacteria</taxon>
        <taxon>Bacillati</taxon>
        <taxon>Actinomycetota</taxon>
        <taxon>Actinomycetes</taxon>
        <taxon>Mycobacteriales</taxon>
        <taxon>Corynebacteriaceae</taxon>
        <taxon>Corynebacterium</taxon>
    </lineage>
</organism>
<dbReference type="eggNOG" id="COG4753">
    <property type="taxonomic scope" value="Bacteria"/>
</dbReference>
<dbReference type="Proteomes" id="UP000010445">
    <property type="component" value="Unassembled WGS sequence"/>
</dbReference>
<reference evidence="1 2" key="1">
    <citation type="submission" date="2012-05" db="EMBL/GenBank/DDBJ databases">
        <authorList>
            <person name="Weinstock G."/>
            <person name="Sodergren E."/>
            <person name="Lobos E.A."/>
            <person name="Fulton L."/>
            <person name="Fulton R."/>
            <person name="Courtney L."/>
            <person name="Fronick C."/>
            <person name="O'Laughlin M."/>
            <person name="Godfrey J."/>
            <person name="Wilson R.M."/>
            <person name="Miner T."/>
            <person name="Farmer C."/>
            <person name="Delehaunty K."/>
            <person name="Cordes M."/>
            <person name="Minx P."/>
            <person name="Tomlinson C."/>
            <person name="Chen J."/>
            <person name="Wollam A."/>
            <person name="Pepin K.H."/>
            <person name="Bhonagiri V."/>
            <person name="Zhang X."/>
            <person name="Suruliraj S."/>
            <person name="Warren W."/>
            <person name="Mitreva M."/>
            <person name="Mardis E.R."/>
            <person name="Wilson R.K."/>
        </authorList>
    </citation>
    <scope>NUCLEOTIDE SEQUENCE [LARGE SCALE GENOMIC DNA]</scope>
    <source>
        <strain evidence="1 2">F0235</strain>
    </source>
</reference>
<dbReference type="AlphaFoldDB" id="L1MJ73"/>
<evidence type="ECO:0000313" key="2">
    <source>
        <dbReference type="Proteomes" id="UP000010445"/>
    </source>
</evidence>
<name>L1MJ73_9CORY</name>
<evidence type="ECO:0008006" key="3">
    <source>
        <dbReference type="Google" id="ProtNLM"/>
    </source>
</evidence>
<protein>
    <recommendedName>
        <fullName evidence="3">Roadblock/LAMTOR2 domain-containing protein</fullName>
    </recommendedName>
</protein>
<proteinExistence type="predicted"/>
<dbReference type="STRING" id="1035195.HMPREF9997_01038"/>
<keyword evidence="2" id="KW-1185">Reference proteome</keyword>
<dbReference type="EMBL" id="AMEM01000016">
    <property type="protein sequence ID" value="EKX90971.1"/>
    <property type="molecule type" value="Genomic_DNA"/>
</dbReference>
<accession>L1MJ73</accession>
<dbReference type="Gene3D" id="3.30.450.30">
    <property type="entry name" value="Dynein light chain 2a, cytoplasmic"/>
    <property type="match status" value="1"/>
</dbReference>
<gene>
    <name evidence="1" type="ORF">HMPREF9997_01038</name>
</gene>
<dbReference type="SUPFAM" id="SSF103196">
    <property type="entry name" value="Roadblock/LC7 domain"/>
    <property type="match status" value="1"/>
</dbReference>
<comment type="caution">
    <text evidence="1">The sequence shown here is derived from an EMBL/GenBank/DDBJ whole genome shotgun (WGS) entry which is preliminary data.</text>
</comment>
<sequence length="122" mass="13485">MSRQEELNRLINNIASDLEGFMGASVVDVETGMSLASVSRINDFDLDVASAYNSEMVKAKLKTIRALNLQVNLVDMLLTLENQLHLVRLLDSQLFLYVAVSSDNCNLALLRSTVARRVAELG</sequence>
<evidence type="ECO:0000313" key="1">
    <source>
        <dbReference type="EMBL" id="EKX90971.1"/>
    </source>
</evidence>
<dbReference type="RefSeq" id="WP_006063276.1">
    <property type="nucleotide sequence ID" value="NZ_KB290830.1"/>
</dbReference>
<dbReference type="GeneID" id="84896366"/>
<dbReference type="HOGENOM" id="CLU_139202_0_0_11"/>
<dbReference type="PATRIC" id="fig|1035195.3.peg.923"/>
<dbReference type="OrthoDB" id="572168at2"/>